<keyword evidence="2" id="KW-0732">Signal</keyword>
<dbReference type="RefSeq" id="WP_161816387.1">
    <property type="nucleotide sequence ID" value="NZ_BLJN01000010.1"/>
</dbReference>
<dbReference type="Pfam" id="PF13202">
    <property type="entry name" value="EF-hand_5"/>
    <property type="match status" value="3"/>
</dbReference>
<reference evidence="5" key="1">
    <citation type="submission" date="2020-01" db="EMBL/GenBank/DDBJ databases">
        <title>'Steroidobacter agaridevorans' sp. nov., agar-degrading bacteria isolated from rhizosphere soils.</title>
        <authorList>
            <person name="Ikenaga M."/>
            <person name="Kataoka M."/>
            <person name="Murouchi A."/>
            <person name="Katsuragi S."/>
            <person name="Sakai M."/>
        </authorList>
    </citation>
    <scope>NUCLEOTIDE SEQUENCE [LARGE SCALE GENOMIC DNA]</scope>
    <source>
        <strain evidence="5">YU21-B</strain>
    </source>
</reference>
<dbReference type="EMBL" id="BLJN01000010">
    <property type="protein sequence ID" value="GFE84741.1"/>
    <property type="molecule type" value="Genomic_DNA"/>
</dbReference>
<dbReference type="PROSITE" id="PS50222">
    <property type="entry name" value="EF_HAND_2"/>
    <property type="match status" value="1"/>
</dbReference>
<dbReference type="InterPro" id="IPR011992">
    <property type="entry name" value="EF-hand-dom_pair"/>
</dbReference>
<comment type="caution">
    <text evidence="4">The sequence shown here is derived from an EMBL/GenBank/DDBJ whole genome shotgun (WGS) entry which is preliminary data.</text>
</comment>
<keyword evidence="5" id="KW-1185">Reference proteome</keyword>
<dbReference type="Gene3D" id="1.10.238.10">
    <property type="entry name" value="EF-hand"/>
    <property type="match status" value="2"/>
</dbReference>
<evidence type="ECO:0000259" key="3">
    <source>
        <dbReference type="PROSITE" id="PS50222"/>
    </source>
</evidence>
<accession>A0A829YP50</accession>
<feature type="domain" description="EF-hand" evidence="3">
    <location>
        <begin position="27"/>
        <end position="54"/>
    </location>
</feature>
<dbReference type="SUPFAM" id="SSF47473">
    <property type="entry name" value="EF-hand"/>
    <property type="match status" value="1"/>
</dbReference>
<dbReference type="AlphaFoldDB" id="A0A829YP50"/>
<feature type="region of interest" description="Disordered" evidence="1">
    <location>
        <begin position="78"/>
        <end position="98"/>
    </location>
</feature>
<feature type="signal peptide" evidence="2">
    <location>
        <begin position="1"/>
        <end position="20"/>
    </location>
</feature>
<organism evidence="4 5">
    <name type="scientific">Steroidobacter agaridevorans</name>
    <dbReference type="NCBI Taxonomy" id="2695856"/>
    <lineage>
        <taxon>Bacteria</taxon>
        <taxon>Pseudomonadati</taxon>
        <taxon>Pseudomonadota</taxon>
        <taxon>Gammaproteobacteria</taxon>
        <taxon>Steroidobacterales</taxon>
        <taxon>Steroidobacteraceae</taxon>
        <taxon>Steroidobacter</taxon>
    </lineage>
</organism>
<dbReference type="PROSITE" id="PS00018">
    <property type="entry name" value="EF_HAND_1"/>
    <property type="match status" value="3"/>
</dbReference>
<gene>
    <name evidence="4" type="ORF">GCM10011487_67410</name>
</gene>
<sequence>MSRTFVSAALLILLSTPALAQVRGEGVFERSDVDKDGNVTREEFIAARGDHFAKLDRNSDGYIDSSDVPERLAKRRQLKGGNDAMGAQFDADGDKKVSKEEFVNGPTKLFDRADANKDNVLDSTELAAAKEAAKAAGDNWRNRKRQ</sequence>
<proteinExistence type="predicted"/>
<dbReference type="GO" id="GO:0005509">
    <property type="term" value="F:calcium ion binding"/>
    <property type="evidence" value="ECO:0007669"/>
    <property type="project" value="InterPro"/>
</dbReference>
<feature type="chain" id="PRO_5032935938" description="EF-hand domain-containing protein" evidence="2">
    <location>
        <begin position="21"/>
        <end position="146"/>
    </location>
</feature>
<evidence type="ECO:0000313" key="4">
    <source>
        <dbReference type="EMBL" id="GFE84741.1"/>
    </source>
</evidence>
<dbReference type="Proteomes" id="UP000445000">
    <property type="component" value="Unassembled WGS sequence"/>
</dbReference>
<protein>
    <recommendedName>
        <fullName evidence="3">EF-hand domain-containing protein</fullName>
    </recommendedName>
</protein>
<evidence type="ECO:0000256" key="1">
    <source>
        <dbReference type="SAM" id="MobiDB-lite"/>
    </source>
</evidence>
<name>A0A829YP50_9GAMM</name>
<dbReference type="InterPro" id="IPR002048">
    <property type="entry name" value="EF_hand_dom"/>
</dbReference>
<dbReference type="InterPro" id="IPR018247">
    <property type="entry name" value="EF_Hand_1_Ca_BS"/>
</dbReference>
<evidence type="ECO:0000313" key="5">
    <source>
        <dbReference type="Proteomes" id="UP000445000"/>
    </source>
</evidence>
<evidence type="ECO:0000256" key="2">
    <source>
        <dbReference type="SAM" id="SignalP"/>
    </source>
</evidence>